<feature type="transmembrane region" description="Helical" evidence="21">
    <location>
        <begin position="648"/>
        <end position="671"/>
    </location>
</feature>
<keyword evidence="16" id="KW-0408">Iron</keyword>
<dbReference type="eggNOG" id="KOG4459">
    <property type="taxonomic scope" value="Eukaryota"/>
</dbReference>
<evidence type="ECO:0000256" key="6">
    <source>
        <dbReference type="ARBA" id="ARBA00022692"/>
    </source>
</evidence>
<evidence type="ECO:0000256" key="14">
    <source>
        <dbReference type="ARBA" id="ARBA00022989"/>
    </source>
</evidence>
<evidence type="ECO:0000256" key="7">
    <source>
        <dbReference type="ARBA" id="ARBA00022723"/>
    </source>
</evidence>
<evidence type="ECO:0000256" key="20">
    <source>
        <dbReference type="SAM" id="MobiDB-lite"/>
    </source>
</evidence>
<keyword evidence="10" id="KW-0802">TPR repeat</keyword>
<evidence type="ECO:0000313" key="24">
    <source>
        <dbReference type="Proteomes" id="UP000050525"/>
    </source>
</evidence>
<comment type="subcellular location">
    <subcellularLocation>
        <location evidence="3">Membrane</location>
        <topology evidence="3">Multi-pass membrane protein</topology>
    </subcellularLocation>
</comment>
<dbReference type="Pfam" id="PF00822">
    <property type="entry name" value="PMP22_Claudin"/>
    <property type="match status" value="1"/>
</dbReference>
<evidence type="ECO:0000256" key="15">
    <source>
        <dbReference type="ARBA" id="ARBA00023002"/>
    </source>
</evidence>
<keyword evidence="7" id="KW-0479">Metal-binding</keyword>
<dbReference type="InterPro" id="IPR011990">
    <property type="entry name" value="TPR-like_helical_dom_sf"/>
</dbReference>
<dbReference type="InterPro" id="IPR056585">
    <property type="entry name" value="Leprecan_dom"/>
</dbReference>
<dbReference type="EC" id="1.14.11.7" evidence="5"/>
<dbReference type="Gene3D" id="2.60.120.620">
    <property type="entry name" value="q2cbj1_9rhob like domain"/>
    <property type="match status" value="1"/>
</dbReference>
<keyword evidence="18 21" id="KW-0472">Membrane</keyword>
<dbReference type="STRING" id="8496.A0A151N013"/>
<feature type="transmembrane region" description="Helical" evidence="21">
    <location>
        <begin position="569"/>
        <end position="589"/>
    </location>
</feature>
<dbReference type="GO" id="GO:0031418">
    <property type="term" value="F:L-ascorbic acid binding"/>
    <property type="evidence" value="ECO:0007669"/>
    <property type="project" value="UniProtKB-KW"/>
</dbReference>
<keyword evidence="9" id="KW-0677">Repeat</keyword>
<dbReference type="GO" id="GO:0016020">
    <property type="term" value="C:membrane"/>
    <property type="evidence" value="ECO:0007669"/>
    <property type="project" value="UniProtKB-SubCell"/>
</dbReference>
<dbReference type="InterPro" id="IPR005123">
    <property type="entry name" value="Oxoglu/Fe-dep_dioxygenase_dom"/>
</dbReference>
<feature type="region of interest" description="Disordered" evidence="20">
    <location>
        <begin position="684"/>
        <end position="710"/>
    </location>
</feature>
<name>A0A151N013_ALLMI</name>
<dbReference type="AlphaFoldDB" id="A0A151N013"/>
<evidence type="ECO:0000256" key="5">
    <source>
        <dbReference type="ARBA" id="ARBA00012262"/>
    </source>
</evidence>
<dbReference type="GO" id="GO:0005506">
    <property type="term" value="F:iron ion binding"/>
    <property type="evidence" value="ECO:0007669"/>
    <property type="project" value="InterPro"/>
</dbReference>
<keyword evidence="11" id="KW-0256">Endoplasmic reticulum</keyword>
<feature type="transmembrane region" description="Helical" evidence="21">
    <location>
        <begin position="605"/>
        <end position="628"/>
    </location>
</feature>
<dbReference type="InterPro" id="IPR039575">
    <property type="entry name" value="P3H"/>
</dbReference>
<organism evidence="23 24">
    <name type="scientific">Alligator mississippiensis</name>
    <name type="common">American alligator</name>
    <dbReference type="NCBI Taxonomy" id="8496"/>
    <lineage>
        <taxon>Eukaryota</taxon>
        <taxon>Metazoa</taxon>
        <taxon>Chordata</taxon>
        <taxon>Craniata</taxon>
        <taxon>Vertebrata</taxon>
        <taxon>Euteleostomi</taxon>
        <taxon>Archelosauria</taxon>
        <taxon>Archosauria</taxon>
        <taxon>Crocodylia</taxon>
        <taxon>Alligatoridae</taxon>
        <taxon>Alligatorinae</taxon>
        <taxon>Alligator</taxon>
    </lineage>
</organism>
<evidence type="ECO:0000256" key="9">
    <source>
        <dbReference type="ARBA" id="ARBA00022737"/>
    </source>
</evidence>
<keyword evidence="8" id="KW-0732">Signal</keyword>
<evidence type="ECO:0000256" key="17">
    <source>
        <dbReference type="ARBA" id="ARBA00023054"/>
    </source>
</evidence>
<dbReference type="GO" id="GO:0005783">
    <property type="term" value="C:endoplasmic reticulum"/>
    <property type="evidence" value="ECO:0007669"/>
    <property type="project" value="TreeGrafter"/>
</dbReference>
<evidence type="ECO:0000256" key="10">
    <source>
        <dbReference type="ARBA" id="ARBA00022803"/>
    </source>
</evidence>
<feature type="compositionally biased region" description="Polar residues" evidence="20">
    <location>
        <begin position="684"/>
        <end position="703"/>
    </location>
</feature>
<keyword evidence="12" id="KW-0847">Vitamin C</keyword>
<evidence type="ECO:0000256" key="12">
    <source>
        <dbReference type="ARBA" id="ARBA00022896"/>
    </source>
</evidence>
<evidence type="ECO:0000256" key="8">
    <source>
        <dbReference type="ARBA" id="ARBA00022729"/>
    </source>
</evidence>
<feature type="domain" description="Fe2OG dioxygenase" evidence="22">
    <location>
        <begin position="370"/>
        <end position="484"/>
    </location>
</feature>
<gene>
    <name evidence="23" type="primary">P3H1</name>
    <name evidence="23" type="ORF">Y1Q_0000181</name>
</gene>
<evidence type="ECO:0000256" key="2">
    <source>
        <dbReference type="ARBA" id="ARBA00001962"/>
    </source>
</evidence>
<dbReference type="PROSITE" id="PS51471">
    <property type="entry name" value="FE2OG_OXY"/>
    <property type="match status" value="1"/>
</dbReference>
<evidence type="ECO:0000256" key="11">
    <source>
        <dbReference type="ARBA" id="ARBA00022824"/>
    </source>
</evidence>
<dbReference type="Gene3D" id="1.20.140.150">
    <property type="match status" value="1"/>
</dbReference>
<keyword evidence="13" id="KW-0223">Dioxygenase</keyword>
<protein>
    <recommendedName>
        <fullName evidence="5">procollagen-proline 3-dioxygenase</fullName>
        <ecNumber evidence="5">1.14.11.7</ecNumber>
    </recommendedName>
</protein>
<accession>A0A151N013</accession>
<dbReference type="Pfam" id="PF13640">
    <property type="entry name" value="2OG-FeII_Oxy_3"/>
    <property type="match status" value="1"/>
</dbReference>
<comment type="caution">
    <text evidence="23">The sequence shown here is derived from an EMBL/GenBank/DDBJ whole genome shotgun (WGS) entry which is preliminary data.</text>
</comment>
<dbReference type="InterPro" id="IPR044862">
    <property type="entry name" value="Pro_4_hyd_alph_FE2OG_OXY"/>
</dbReference>
<feature type="region of interest" description="Disordered" evidence="20">
    <location>
        <begin position="513"/>
        <end position="533"/>
    </location>
</feature>
<evidence type="ECO:0000259" key="22">
    <source>
        <dbReference type="PROSITE" id="PS51471"/>
    </source>
</evidence>
<evidence type="ECO:0000256" key="3">
    <source>
        <dbReference type="ARBA" id="ARBA00004141"/>
    </source>
</evidence>
<dbReference type="Proteomes" id="UP000050525">
    <property type="component" value="Unassembled WGS sequence"/>
</dbReference>
<evidence type="ECO:0000256" key="1">
    <source>
        <dbReference type="ARBA" id="ARBA00001961"/>
    </source>
</evidence>
<keyword evidence="17" id="KW-0175">Coiled coil</keyword>
<dbReference type="EMBL" id="AKHW03004374">
    <property type="protein sequence ID" value="KYO30025.1"/>
    <property type="molecule type" value="Genomic_DNA"/>
</dbReference>
<evidence type="ECO:0000256" key="13">
    <source>
        <dbReference type="ARBA" id="ARBA00022964"/>
    </source>
</evidence>
<keyword evidence="15" id="KW-0560">Oxidoreductase</keyword>
<dbReference type="PRINTS" id="PR01077">
    <property type="entry name" value="CLAUDIN"/>
</dbReference>
<dbReference type="Gene3D" id="1.25.40.10">
    <property type="entry name" value="Tetratricopeptide repeat domain"/>
    <property type="match status" value="1"/>
</dbReference>
<evidence type="ECO:0000256" key="4">
    <source>
        <dbReference type="ARBA" id="ARBA00006487"/>
    </source>
</evidence>
<dbReference type="GO" id="GO:0019797">
    <property type="term" value="F:procollagen-proline 3-dioxygenase activity"/>
    <property type="evidence" value="ECO:0007669"/>
    <property type="project" value="UniProtKB-EC"/>
</dbReference>
<sequence length="710" mass="79610">MGSHDLLSLGLRTKFRLGVRFYTEEQPAAAILHLEKALEEYFVADAECRALCEGPYDYEGYNYLEYSADLFQAMTDHYMQVLSCKQGCVTELASEDGQEKPIEDFLPSHFNYLQFAYYNSGNYEKAIECAKTYLLFFPNDEVMNQNVAYYTAVLGENLAAPIQPRENIRVYRQRSLLEKELLFFSYDVFGIPFVDPDTWTPEEVIPKRLREKQKVERETAARISEEIGNLMKEIETLVEEKTKESVDMNKLIREGGPLLYDGVSITMNSRMLNGSQRVVVDGVISDEECRELQRLTNAAASAGDGYRGKTSPHTPSETFYGVTVYKALRLGQEHKVPVQSAWLYYNVTEKVRRLMESYFRLDTPLYFSYSHLVCRTAIEDKQEDRTDNSHDVHVDNCILNAEAMVCVKEPPAYTFRDYSAILYLNGDFEGGTFYFTEMDAKTETAEVQPQCGRAVGFSSGSENPHGVKAVTKGQRCAIALWFTLDPRHSERERVQADELVKMLFSAEEVDLPPEKVPEVEPATTTDAPRQPIRAPRQSSLGQLRTVLASTGGVGKCGAKQAFHIQTSRALMVVAILLGFLGIIVSVAGMKCTKVGDENPVAKSRIAIAGGILFILSGLCTLTAVSWYATQVTREFFHPSTPVNARYEFGSALFVGWAAASVTMLGGSFLCCSCPAEERRGQQYYRQSQPSTAREPNVKMSSSPIRGEQCL</sequence>
<dbReference type="InterPro" id="IPR006620">
    <property type="entry name" value="Pro_4_hyd_alph"/>
</dbReference>
<dbReference type="PANTHER" id="PTHR14049:SF5">
    <property type="entry name" value="PROLYL 3-HYDROXYLASE 1"/>
    <property type="match status" value="1"/>
</dbReference>
<evidence type="ECO:0000256" key="16">
    <source>
        <dbReference type="ARBA" id="ARBA00023004"/>
    </source>
</evidence>
<reference evidence="23 24" key="1">
    <citation type="journal article" date="2012" name="Genome Biol.">
        <title>Sequencing three crocodilian genomes to illuminate the evolution of archosaurs and amniotes.</title>
        <authorList>
            <person name="St John J.A."/>
            <person name="Braun E.L."/>
            <person name="Isberg S.R."/>
            <person name="Miles L.G."/>
            <person name="Chong A.Y."/>
            <person name="Gongora J."/>
            <person name="Dalzell P."/>
            <person name="Moran C."/>
            <person name="Bed'hom B."/>
            <person name="Abzhanov A."/>
            <person name="Burgess S.C."/>
            <person name="Cooksey A.M."/>
            <person name="Castoe T.A."/>
            <person name="Crawford N.G."/>
            <person name="Densmore L.D."/>
            <person name="Drew J.C."/>
            <person name="Edwards S.V."/>
            <person name="Faircloth B.C."/>
            <person name="Fujita M.K."/>
            <person name="Greenwold M.J."/>
            <person name="Hoffmann F.G."/>
            <person name="Howard J.M."/>
            <person name="Iguchi T."/>
            <person name="Janes D.E."/>
            <person name="Khan S.Y."/>
            <person name="Kohno S."/>
            <person name="de Koning A.J."/>
            <person name="Lance S.L."/>
            <person name="McCarthy F.M."/>
            <person name="McCormack J.E."/>
            <person name="Merchant M.E."/>
            <person name="Peterson D.G."/>
            <person name="Pollock D.D."/>
            <person name="Pourmand N."/>
            <person name="Raney B.J."/>
            <person name="Roessler K.A."/>
            <person name="Sanford J.R."/>
            <person name="Sawyer R.H."/>
            <person name="Schmidt C.J."/>
            <person name="Triplett E.W."/>
            <person name="Tuberville T.D."/>
            <person name="Venegas-Anaya M."/>
            <person name="Howard J.T."/>
            <person name="Jarvis E.D."/>
            <person name="Guillette L.J.Jr."/>
            <person name="Glenn T.C."/>
            <person name="Green R.E."/>
            <person name="Ray D.A."/>
        </authorList>
    </citation>
    <scope>NUCLEOTIDE SEQUENCE [LARGE SCALE GENOMIC DNA]</scope>
    <source>
        <strain evidence="23">KSC_2009_1</strain>
    </source>
</reference>
<proteinExistence type="inferred from homology"/>
<evidence type="ECO:0000256" key="19">
    <source>
        <dbReference type="ARBA" id="ARBA00023180"/>
    </source>
</evidence>
<dbReference type="GO" id="GO:0032963">
    <property type="term" value="P:collagen metabolic process"/>
    <property type="evidence" value="ECO:0007669"/>
    <property type="project" value="InterPro"/>
</dbReference>
<evidence type="ECO:0000313" key="23">
    <source>
        <dbReference type="EMBL" id="KYO30025.1"/>
    </source>
</evidence>
<dbReference type="Pfam" id="PF23557">
    <property type="entry name" value="TPR_leprecan"/>
    <property type="match status" value="1"/>
</dbReference>
<dbReference type="FunFam" id="2.60.120.620:FF:000003">
    <property type="entry name" value="Prolyl 3-hydroxylase 2"/>
    <property type="match status" value="1"/>
</dbReference>
<evidence type="ECO:0000256" key="21">
    <source>
        <dbReference type="SAM" id="Phobius"/>
    </source>
</evidence>
<keyword evidence="6 21" id="KW-0812">Transmembrane</keyword>
<comment type="similarity">
    <text evidence="4">Belongs to the leprecan family.</text>
</comment>
<keyword evidence="19" id="KW-0325">Glycoprotein</keyword>
<keyword evidence="24" id="KW-1185">Reference proteome</keyword>
<dbReference type="SMART" id="SM00702">
    <property type="entry name" value="P4Hc"/>
    <property type="match status" value="1"/>
</dbReference>
<comment type="cofactor">
    <cofactor evidence="1">
        <name>L-ascorbate</name>
        <dbReference type="ChEBI" id="CHEBI:38290"/>
    </cofactor>
</comment>
<dbReference type="PANTHER" id="PTHR14049">
    <property type="entry name" value="LEPRECAN 1"/>
    <property type="match status" value="1"/>
</dbReference>
<keyword evidence="14 21" id="KW-1133">Transmembrane helix</keyword>
<comment type="cofactor">
    <cofactor evidence="2">
        <name>Fe cation</name>
        <dbReference type="ChEBI" id="CHEBI:24875"/>
    </cofactor>
</comment>
<evidence type="ECO:0000256" key="18">
    <source>
        <dbReference type="ARBA" id="ARBA00023136"/>
    </source>
</evidence>
<dbReference type="InterPro" id="IPR004031">
    <property type="entry name" value="PMP22/EMP/MP20/Claudin"/>
</dbReference>